<name>A0AA36CLZ3_9BILA</name>
<evidence type="ECO:0000313" key="3">
    <source>
        <dbReference type="Proteomes" id="UP001177023"/>
    </source>
</evidence>
<dbReference type="AlphaFoldDB" id="A0AA36CLZ3"/>
<protein>
    <submittedName>
        <fullName evidence="2">Uncharacterized protein</fullName>
    </submittedName>
</protein>
<reference evidence="2" key="1">
    <citation type="submission" date="2023-06" db="EMBL/GenBank/DDBJ databases">
        <authorList>
            <person name="Delattre M."/>
        </authorList>
    </citation>
    <scope>NUCLEOTIDE SEQUENCE</scope>
    <source>
        <strain evidence="2">AF72</strain>
    </source>
</reference>
<evidence type="ECO:0000313" key="2">
    <source>
        <dbReference type="EMBL" id="CAJ0571274.1"/>
    </source>
</evidence>
<sequence length="176" mass="19712">MMHEEEEVEAERMEFILSQKPTRKPGSKYGRVALLHGHSHQHEQELTPLPDSTTFLDLPGLLFGSDDQIPPIYDADNSLFTHNGAAVKEEPDASELAFPLRQPKPEPEDVSTTELVMPVPDPVIPQLDLEKRIFIGDNEISNSLGEIITALKLRFPPGDPDVWMFVSHLVEDPANQ</sequence>
<dbReference type="Proteomes" id="UP001177023">
    <property type="component" value="Unassembled WGS sequence"/>
</dbReference>
<feature type="non-terminal residue" evidence="2">
    <location>
        <position position="176"/>
    </location>
</feature>
<organism evidence="2 3">
    <name type="scientific">Mesorhabditis spiculigera</name>
    <dbReference type="NCBI Taxonomy" id="96644"/>
    <lineage>
        <taxon>Eukaryota</taxon>
        <taxon>Metazoa</taxon>
        <taxon>Ecdysozoa</taxon>
        <taxon>Nematoda</taxon>
        <taxon>Chromadorea</taxon>
        <taxon>Rhabditida</taxon>
        <taxon>Rhabditina</taxon>
        <taxon>Rhabditomorpha</taxon>
        <taxon>Rhabditoidea</taxon>
        <taxon>Rhabditidae</taxon>
        <taxon>Mesorhabditinae</taxon>
        <taxon>Mesorhabditis</taxon>
    </lineage>
</organism>
<evidence type="ECO:0000256" key="1">
    <source>
        <dbReference type="SAM" id="MobiDB-lite"/>
    </source>
</evidence>
<keyword evidence="3" id="KW-1185">Reference proteome</keyword>
<accession>A0AA36CLZ3</accession>
<dbReference type="EMBL" id="CATQJA010002553">
    <property type="protein sequence ID" value="CAJ0571274.1"/>
    <property type="molecule type" value="Genomic_DNA"/>
</dbReference>
<gene>
    <name evidence="2" type="ORF">MSPICULIGERA_LOCUS9686</name>
</gene>
<comment type="caution">
    <text evidence="2">The sequence shown here is derived from an EMBL/GenBank/DDBJ whole genome shotgun (WGS) entry which is preliminary data.</text>
</comment>
<feature type="region of interest" description="Disordered" evidence="1">
    <location>
        <begin position="90"/>
        <end position="112"/>
    </location>
</feature>
<proteinExistence type="predicted"/>